<dbReference type="EMBL" id="VTPC01001956">
    <property type="protein sequence ID" value="KAF2900904.1"/>
    <property type="molecule type" value="Genomic_DNA"/>
</dbReference>
<feature type="compositionally biased region" description="Basic and acidic residues" evidence="8">
    <location>
        <begin position="22"/>
        <end position="33"/>
    </location>
</feature>
<dbReference type="SMART" id="SM00523">
    <property type="entry name" value="DWA"/>
    <property type="match status" value="1"/>
</dbReference>
<feature type="domain" description="MH1" evidence="9">
    <location>
        <begin position="10"/>
        <end position="122"/>
    </location>
</feature>
<keyword evidence="5 7" id="KW-0804">Transcription</keyword>
<proteinExistence type="inferred from homology"/>
<dbReference type="GO" id="GO:0140416">
    <property type="term" value="F:transcription regulator inhibitor activity"/>
    <property type="evidence" value="ECO:0007669"/>
    <property type="project" value="TreeGrafter"/>
</dbReference>
<dbReference type="PROSITE" id="PS51075">
    <property type="entry name" value="MH1"/>
    <property type="match status" value="1"/>
</dbReference>
<comment type="subcellular location">
    <subcellularLocation>
        <location evidence="7">Cytoplasm</location>
    </subcellularLocation>
    <subcellularLocation>
        <location evidence="7">Nucleus</location>
    </subcellularLocation>
</comment>
<name>A0A8K0DAT5_IGNLU</name>
<dbReference type="InterPro" id="IPR017855">
    <property type="entry name" value="SMAD-like_dom_sf"/>
</dbReference>
<organism evidence="11 12">
    <name type="scientific">Ignelater luminosus</name>
    <name type="common">Cucubano</name>
    <name type="synonym">Pyrophorus luminosus</name>
    <dbReference type="NCBI Taxonomy" id="2038154"/>
    <lineage>
        <taxon>Eukaryota</taxon>
        <taxon>Metazoa</taxon>
        <taxon>Ecdysozoa</taxon>
        <taxon>Arthropoda</taxon>
        <taxon>Hexapoda</taxon>
        <taxon>Insecta</taxon>
        <taxon>Pterygota</taxon>
        <taxon>Neoptera</taxon>
        <taxon>Endopterygota</taxon>
        <taxon>Coleoptera</taxon>
        <taxon>Polyphaga</taxon>
        <taxon>Elateriformia</taxon>
        <taxon>Elateroidea</taxon>
        <taxon>Elateridae</taxon>
        <taxon>Agrypninae</taxon>
        <taxon>Pyrophorini</taxon>
        <taxon>Ignelater</taxon>
    </lineage>
</organism>
<evidence type="ECO:0000313" key="11">
    <source>
        <dbReference type="EMBL" id="KAF2900904.1"/>
    </source>
</evidence>
<dbReference type="InterPro" id="IPR008984">
    <property type="entry name" value="SMAD_FHA_dom_sf"/>
</dbReference>
<protein>
    <recommendedName>
        <fullName evidence="7">Mothers against decapentaplegic homolog</fullName>
        <shortName evidence="7">MAD homolog</shortName>
        <shortName evidence="7">Mothers against DPP homolog</shortName>
    </recommendedName>
    <alternativeName>
        <fullName evidence="7">SMAD family member</fullName>
    </alternativeName>
</protein>
<dbReference type="GO" id="GO:0051239">
    <property type="term" value="P:regulation of multicellular organismal process"/>
    <property type="evidence" value="ECO:0007669"/>
    <property type="project" value="UniProtKB-ARBA"/>
</dbReference>
<comment type="similarity">
    <text evidence="1 7">Belongs to the dwarfin/SMAD family.</text>
</comment>
<dbReference type="Proteomes" id="UP000801492">
    <property type="component" value="Unassembled WGS sequence"/>
</dbReference>
<dbReference type="InterPro" id="IPR001132">
    <property type="entry name" value="SMAD_dom_Dwarfin-type"/>
</dbReference>
<evidence type="ECO:0000256" key="4">
    <source>
        <dbReference type="ARBA" id="ARBA00023015"/>
    </source>
</evidence>
<dbReference type="InterPro" id="IPR003619">
    <property type="entry name" value="MAD_homology1_Dwarfin-type"/>
</dbReference>
<comment type="caution">
    <text evidence="11">The sequence shown here is derived from an EMBL/GenBank/DDBJ whole genome shotgun (WGS) entry which is preliminary data.</text>
</comment>
<dbReference type="GO" id="GO:0006357">
    <property type="term" value="P:regulation of transcription by RNA polymerase II"/>
    <property type="evidence" value="ECO:0007669"/>
    <property type="project" value="TreeGrafter"/>
</dbReference>
<feature type="domain" description="MH2" evidence="10">
    <location>
        <begin position="176"/>
        <end position="342"/>
    </location>
</feature>
<dbReference type="GO" id="GO:0005737">
    <property type="term" value="C:cytoplasm"/>
    <property type="evidence" value="ECO:0007669"/>
    <property type="project" value="UniProtKB-SubCell"/>
</dbReference>
<accession>A0A8K0DAT5</accession>
<gene>
    <name evidence="11" type="ORF">ILUMI_05309</name>
</gene>
<keyword evidence="3" id="KW-0862">Zinc</keyword>
<dbReference type="SUPFAM" id="SSF56366">
    <property type="entry name" value="SMAD MH1 domain"/>
    <property type="match status" value="1"/>
</dbReference>
<evidence type="ECO:0000313" key="12">
    <source>
        <dbReference type="Proteomes" id="UP000801492"/>
    </source>
</evidence>
<keyword evidence="4 7" id="KW-0805">Transcription regulation</keyword>
<dbReference type="Gene3D" id="2.60.200.10">
    <property type="match status" value="1"/>
</dbReference>
<keyword evidence="6 7" id="KW-0539">Nucleus</keyword>
<dbReference type="Gene3D" id="3.90.520.10">
    <property type="entry name" value="SMAD MH1 domain"/>
    <property type="match status" value="1"/>
</dbReference>
<dbReference type="GO" id="GO:0046872">
    <property type="term" value="F:metal ion binding"/>
    <property type="evidence" value="ECO:0007669"/>
    <property type="project" value="UniProtKB-KW"/>
</dbReference>
<evidence type="ECO:0000256" key="8">
    <source>
        <dbReference type="SAM" id="MobiDB-lite"/>
    </source>
</evidence>
<keyword evidence="7" id="KW-0963">Cytoplasm</keyword>
<dbReference type="InterPro" id="IPR013790">
    <property type="entry name" value="Dwarfin"/>
</dbReference>
<evidence type="ECO:0000256" key="3">
    <source>
        <dbReference type="ARBA" id="ARBA00022833"/>
    </source>
</evidence>
<evidence type="ECO:0000259" key="9">
    <source>
        <dbReference type="PROSITE" id="PS51075"/>
    </source>
</evidence>
<dbReference type="GO" id="GO:0060395">
    <property type="term" value="P:SMAD protein signal transduction"/>
    <property type="evidence" value="ECO:0007669"/>
    <property type="project" value="TreeGrafter"/>
</dbReference>
<dbReference type="Pfam" id="PF03166">
    <property type="entry name" value="MH2"/>
    <property type="match status" value="1"/>
</dbReference>
<dbReference type="GO" id="GO:0009791">
    <property type="term" value="P:post-embryonic development"/>
    <property type="evidence" value="ECO:0007669"/>
    <property type="project" value="UniProtKB-ARBA"/>
</dbReference>
<dbReference type="Pfam" id="PF03165">
    <property type="entry name" value="MH1"/>
    <property type="match status" value="1"/>
</dbReference>
<feature type="compositionally biased region" description="Basic residues" evidence="8">
    <location>
        <begin position="1"/>
        <end position="21"/>
    </location>
</feature>
<dbReference type="GO" id="GO:0070411">
    <property type="term" value="F:I-SMAD binding"/>
    <property type="evidence" value="ECO:0007669"/>
    <property type="project" value="TreeGrafter"/>
</dbReference>
<dbReference type="GO" id="GO:0009653">
    <property type="term" value="P:anatomical structure morphogenesis"/>
    <property type="evidence" value="ECO:0007669"/>
    <property type="project" value="TreeGrafter"/>
</dbReference>
<evidence type="ECO:0000256" key="2">
    <source>
        <dbReference type="ARBA" id="ARBA00022723"/>
    </source>
</evidence>
<dbReference type="PROSITE" id="PS51076">
    <property type="entry name" value="MH2"/>
    <property type="match status" value="1"/>
</dbReference>
<dbReference type="PANTHER" id="PTHR13703">
    <property type="entry name" value="SMAD"/>
    <property type="match status" value="1"/>
</dbReference>
<evidence type="ECO:0000256" key="7">
    <source>
        <dbReference type="RuleBase" id="RU361195"/>
    </source>
</evidence>
<dbReference type="InterPro" id="IPR036578">
    <property type="entry name" value="SMAD_MH1_sf"/>
</dbReference>
<dbReference type="SMART" id="SM00524">
    <property type="entry name" value="DWB"/>
    <property type="match status" value="1"/>
</dbReference>
<dbReference type="OrthoDB" id="5946219at2759"/>
<sequence length="342" mass="39025">MFMFGKRRSSFTRRLEKARKRRGDETRRSSEDEAKGFLKKLNDDQLEILCTAVEGRGRDASNCVLLPPENQPHVLCCQTWRWPDVHDSGELKRLPVCSSVADPVYICCNPFHWSRICMPNRICMPDSPPPPYSRFAKERLKPEDRAPSEMPLVCRDTYPGSLTTDGEDSMMNPREWCKLAYWELAQRVGPLFPVEMPSVNVFGDVPIGDGLCLKTLAHHSFSPPDSVRRTRCKIGLGVTLSREDDGVWVYNRSENPVFVNSLTLEEDPDSPSPTKVPADYCLCVFDPVKASYQNHWNFANCYGPIDTNSVRISFVKGWGRHYSRQEITSCPCWLEILLAPCR</sequence>
<dbReference type="GO" id="GO:0030154">
    <property type="term" value="P:cell differentiation"/>
    <property type="evidence" value="ECO:0007669"/>
    <property type="project" value="TreeGrafter"/>
</dbReference>
<dbReference type="GO" id="GO:0050793">
    <property type="term" value="P:regulation of developmental process"/>
    <property type="evidence" value="ECO:0007669"/>
    <property type="project" value="UniProtKB-ARBA"/>
</dbReference>
<dbReference type="PANTHER" id="PTHR13703:SF54">
    <property type="entry name" value="MOTHERS AGAINST DECAPENTAPLEGIC HOMOLOG"/>
    <property type="match status" value="1"/>
</dbReference>
<evidence type="ECO:0000256" key="5">
    <source>
        <dbReference type="ARBA" id="ARBA00023163"/>
    </source>
</evidence>
<reference evidence="11" key="1">
    <citation type="submission" date="2019-08" db="EMBL/GenBank/DDBJ databases">
        <title>The genome of the North American firefly Photinus pyralis.</title>
        <authorList>
            <consortium name="Photinus pyralis genome working group"/>
            <person name="Fallon T.R."/>
            <person name="Sander Lower S.E."/>
            <person name="Weng J.-K."/>
        </authorList>
    </citation>
    <scope>NUCLEOTIDE SEQUENCE</scope>
    <source>
        <strain evidence="11">TRF0915ILg1</strain>
        <tissue evidence="11">Whole body</tissue>
    </source>
</reference>
<dbReference type="GO" id="GO:0071144">
    <property type="term" value="C:heteromeric SMAD protein complex"/>
    <property type="evidence" value="ECO:0007669"/>
    <property type="project" value="TreeGrafter"/>
</dbReference>
<keyword evidence="2" id="KW-0479">Metal-binding</keyword>
<dbReference type="SUPFAM" id="SSF49879">
    <property type="entry name" value="SMAD/FHA domain"/>
    <property type="match status" value="1"/>
</dbReference>
<evidence type="ECO:0000256" key="6">
    <source>
        <dbReference type="ARBA" id="ARBA00023242"/>
    </source>
</evidence>
<keyword evidence="12" id="KW-1185">Reference proteome</keyword>
<feature type="region of interest" description="Disordered" evidence="8">
    <location>
        <begin position="1"/>
        <end position="33"/>
    </location>
</feature>
<dbReference type="CDD" id="cd10489">
    <property type="entry name" value="MH1_SMAD_6_7"/>
    <property type="match status" value="1"/>
</dbReference>
<dbReference type="InterPro" id="IPR013019">
    <property type="entry name" value="MAD_homology_MH1"/>
</dbReference>
<evidence type="ECO:0000256" key="1">
    <source>
        <dbReference type="ARBA" id="ARBA00005545"/>
    </source>
</evidence>
<dbReference type="AlphaFoldDB" id="A0A8K0DAT5"/>
<evidence type="ECO:0000259" key="10">
    <source>
        <dbReference type="PROSITE" id="PS51076"/>
    </source>
</evidence>